<feature type="non-terminal residue" evidence="1">
    <location>
        <position position="167"/>
    </location>
</feature>
<proteinExistence type="predicted"/>
<dbReference type="AlphaFoldDB" id="A0A382HUI2"/>
<name>A0A382HUI2_9ZZZZ</name>
<dbReference type="EMBL" id="UINC01063291">
    <property type="protein sequence ID" value="SVB90772.1"/>
    <property type="molecule type" value="Genomic_DNA"/>
</dbReference>
<evidence type="ECO:0000313" key="1">
    <source>
        <dbReference type="EMBL" id="SVB90772.1"/>
    </source>
</evidence>
<reference evidence="1" key="1">
    <citation type="submission" date="2018-05" db="EMBL/GenBank/DDBJ databases">
        <authorList>
            <person name="Lanie J.A."/>
            <person name="Ng W.-L."/>
            <person name="Kazmierczak K.M."/>
            <person name="Andrzejewski T.M."/>
            <person name="Davidsen T.M."/>
            <person name="Wayne K.J."/>
            <person name="Tettelin H."/>
            <person name="Glass J.I."/>
            <person name="Rusch D."/>
            <person name="Podicherti R."/>
            <person name="Tsui H.-C.T."/>
            <person name="Winkler M.E."/>
        </authorList>
    </citation>
    <scope>NUCLEOTIDE SEQUENCE</scope>
</reference>
<protein>
    <submittedName>
        <fullName evidence="1">Uncharacterized protein</fullName>
    </submittedName>
</protein>
<gene>
    <name evidence="1" type="ORF">METZ01_LOCUS243626</name>
</gene>
<sequence length="167" mass="17320">MVSITKWLIYGLVGAFALSSLIDPARAQGTVQAFGGIGTALGNLGRGTQSLLTGVGTGAAQLFNPLWTLRDLIYGPQAGAQVQKDMYEITSTGNTANTQQEIQQQQNVQAQFQSTGSFPTQTTPQQQEGMTPAYSLQGAAIGAADAANLALEGFSYHSVPGIGTAPV</sequence>
<organism evidence="1">
    <name type="scientific">marine metagenome</name>
    <dbReference type="NCBI Taxonomy" id="408172"/>
    <lineage>
        <taxon>unclassified sequences</taxon>
        <taxon>metagenomes</taxon>
        <taxon>ecological metagenomes</taxon>
    </lineage>
</organism>
<accession>A0A382HUI2</accession>